<dbReference type="Pfam" id="PF23467">
    <property type="entry name" value="WWE_5"/>
    <property type="match status" value="1"/>
</dbReference>
<accession>A0AAP0NDU0</accession>
<evidence type="ECO:0000313" key="4">
    <source>
        <dbReference type="Proteomes" id="UP001415857"/>
    </source>
</evidence>
<dbReference type="PROSITE" id="PS50918">
    <property type="entry name" value="WWE"/>
    <property type="match status" value="1"/>
</dbReference>
<feature type="region of interest" description="Disordered" evidence="1">
    <location>
        <begin position="1"/>
        <end position="49"/>
    </location>
</feature>
<dbReference type="InterPro" id="IPR004170">
    <property type="entry name" value="WWE_dom"/>
</dbReference>
<dbReference type="InterPro" id="IPR037197">
    <property type="entry name" value="WWE_dom_sf"/>
</dbReference>
<sequence>MDSKTMSHPQNQERRSITKTIRVKVPSKRPTSSSSSTANPRKQCNHPSSRHTQLLMQNHSNFKRSEAPTRIMFYEGGSWVDFPGEVVRYLRSEFSEGKPMVGASIDGSRYLFDFMRMLQTDFASGRERSIAWIDDNGKCFFPKLFVGSEDFAVENSEDAKIDIEIRINGDSISGNGKREMVEVEGDQNVVSSNNNEEISSKRRRAVTPGLEASRWQCPDNGEENSSKRQRVVTPGLEASRWPNAKPLKEGDGAYQLVKKHFLLGVRNVDPSATISSIYQCTRTGPLERARWEVFKKQTEITKAARGSANTIFAWYGTSAQGVVSIFNAWVWDA</sequence>
<keyword evidence="4" id="KW-1185">Reference proteome</keyword>
<reference evidence="3 4" key="1">
    <citation type="journal article" date="2024" name="Plant J.">
        <title>Genome sequences and population genomics reveal climatic adaptation and genomic divergence between two closely related sweetgum species.</title>
        <authorList>
            <person name="Xu W.Q."/>
            <person name="Ren C.Q."/>
            <person name="Zhang X.Y."/>
            <person name="Comes H.P."/>
            <person name="Liu X.H."/>
            <person name="Li Y.G."/>
            <person name="Kettle C.J."/>
            <person name="Jalonen R."/>
            <person name="Gaisberger H."/>
            <person name="Ma Y.Z."/>
            <person name="Qiu Y.X."/>
        </authorList>
    </citation>
    <scope>NUCLEOTIDE SEQUENCE [LARGE SCALE GENOMIC DNA]</scope>
    <source>
        <strain evidence="3">Hangzhou</strain>
    </source>
</reference>
<organism evidence="3 4">
    <name type="scientific">Liquidambar formosana</name>
    <name type="common">Formosan gum</name>
    <dbReference type="NCBI Taxonomy" id="63359"/>
    <lineage>
        <taxon>Eukaryota</taxon>
        <taxon>Viridiplantae</taxon>
        <taxon>Streptophyta</taxon>
        <taxon>Embryophyta</taxon>
        <taxon>Tracheophyta</taxon>
        <taxon>Spermatophyta</taxon>
        <taxon>Magnoliopsida</taxon>
        <taxon>eudicotyledons</taxon>
        <taxon>Gunneridae</taxon>
        <taxon>Pentapetalae</taxon>
        <taxon>Saxifragales</taxon>
        <taxon>Altingiaceae</taxon>
        <taxon>Liquidambar</taxon>
    </lineage>
</organism>
<feature type="compositionally biased region" description="Low complexity" evidence="1">
    <location>
        <begin position="28"/>
        <end position="37"/>
    </location>
</feature>
<dbReference type="PANTHER" id="PTHR32263">
    <property type="entry name" value="INACTIVE POLY [ADP-RIBOSE] POLYMERASE SRO4-RELATED"/>
    <property type="match status" value="1"/>
</dbReference>
<feature type="compositionally biased region" description="Basic and acidic residues" evidence="1">
    <location>
        <begin position="1"/>
        <end position="16"/>
    </location>
</feature>
<name>A0AAP0NDU0_LIQFO</name>
<dbReference type="Gene3D" id="3.90.228.10">
    <property type="match status" value="1"/>
</dbReference>
<proteinExistence type="predicted"/>
<dbReference type="InterPro" id="IPR057823">
    <property type="entry name" value="WWE_RCD1"/>
</dbReference>
<feature type="region of interest" description="Disordered" evidence="1">
    <location>
        <begin position="192"/>
        <end position="230"/>
    </location>
</feature>
<feature type="domain" description="WWE" evidence="2">
    <location>
        <begin position="57"/>
        <end position="132"/>
    </location>
</feature>
<dbReference type="PANTHER" id="PTHR32263:SF19">
    <property type="entry name" value="OS03G0230300 PROTEIN"/>
    <property type="match status" value="1"/>
</dbReference>
<protein>
    <recommendedName>
        <fullName evidence="2">WWE domain-containing protein</fullName>
    </recommendedName>
</protein>
<feature type="compositionally biased region" description="Polar residues" evidence="1">
    <location>
        <begin position="38"/>
        <end position="49"/>
    </location>
</feature>
<evidence type="ECO:0000313" key="3">
    <source>
        <dbReference type="EMBL" id="KAK9270908.1"/>
    </source>
</evidence>
<comment type="caution">
    <text evidence="3">The sequence shown here is derived from an EMBL/GenBank/DDBJ whole genome shotgun (WGS) entry which is preliminary data.</text>
</comment>
<evidence type="ECO:0000259" key="2">
    <source>
        <dbReference type="PROSITE" id="PS50918"/>
    </source>
</evidence>
<dbReference type="Proteomes" id="UP001415857">
    <property type="component" value="Unassembled WGS sequence"/>
</dbReference>
<dbReference type="AlphaFoldDB" id="A0AAP0NDU0"/>
<gene>
    <name evidence="3" type="ORF">L1049_026494</name>
</gene>
<evidence type="ECO:0000256" key="1">
    <source>
        <dbReference type="SAM" id="MobiDB-lite"/>
    </source>
</evidence>
<dbReference type="EMBL" id="JBBPBK010000014">
    <property type="protein sequence ID" value="KAK9270908.1"/>
    <property type="molecule type" value="Genomic_DNA"/>
</dbReference>
<dbReference type="InterPro" id="IPR044964">
    <property type="entry name" value="RCD1/SRO1-5"/>
</dbReference>
<dbReference type="SUPFAM" id="SSF117839">
    <property type="entry name" value="WWE domain"/>
    <property type="match status" value="1"/>
</dbReference>